<name>D3IVM8_PHYED</name>
<organism evidence="1">
    <name type="scientific">Phyllostachys edulis</name>
    <name type="common">Tortoise shell bamboo</name>
    <name type="synonym">Bambusa edulis</name>
    <dbReference type="NCBI Taxonomy" id="38705"/>
    <lineage>
        <taxon>Eukaryota</taxon>
        <taxon>Viridiplantae</taxon>
        <taxon>Streptophyta</taxon>
        <taxon>Embryophyta</taxon>
        <taxon>Tracheophyta</taxon>
        <taxon>Spermatophyta</taxon>
        <taxon>Magnoliopsida</taxon>
        <taxon>Liliopsida</taxon>
        <taxon>Poales</taxon>
        <taxon>Poaceae</taxon>
        <taxon>BOP clade</taxon>
        <taxon>Bambusoideae</taxon>
        <taxon>Arundinarodae</taxon>
        <taxon>Arundinarieae</taxon>
        <taxon>Arundinariinae</taxon>
        <taxon>Phyllostachys</taxon>
    </lineage>
</organism>
<dbReference type="EMBL" id="GQ252869">
    <property type="protein sequence ID" value="ADB85368.1"/>
    <property type="molecule type" value="Genomic_DNA"/>
</dbReference>
<sequence>MEGVGRGKMEGVRKKYLDMARWWHQGEPAVGGGRKGIGEQQGDQAAIGLQGRRRILDQSLLPSVGGRAPRLETGRLRRGPVLVVWVRSG</sequence>
<reference evidence="1" key="1">
    <citation type="journal article" date="2010" name="J. Integr. Plant Biol.">
        <title>Insights into the bamboo genome: syntenic relationships to rice and sorghum.</title>
        <authorList>
            <person name="Gui Y.J."/>
            <person name="Zhou Y."/>
            <person name="Wang Y."/>
            <person name="Wang S."/>
            <person name="Wang S.Y."/>
            <person name="Hu Y."/>
            <person name="Bo S.P."/>
            <person name="Chen H."/>
            <person name="Zhou C.P."/>
            <person name="Ma N.X."/>
            <person name="Zhang T.Z."/>
            <person name="Fan L.J."/>
        </authorList>
    </citation>
    <scope>NUCLEOTIDE SEQUENCE</scope>
    <source>
        <tissue evidence="1">Shoot</tissue>
    </source>
</reference>
<protein>
    <submittedName>
        <fullName evidence="1">Uncharacterized protein</fullName>
    </submittedName>
</protein>
<proteinExistence type="predicted"/>
<dbReference type="AlphaFoldDB" id="D3IVM8"/>
<accession>D3IVM8</accession>
<evidence type="ECO:0000313" key="1">
    <source>
        <dbReference type="EMBL" id="ADB85368.1"/>
    </source>
</evidence>